<evidence type="ECO:0000313" key="1">
    <source>
        <dbReference type="EMBL" id="ABK25961.1"/>
    </source>
</evidence>
<accession>A9NZA0</accession>
<reference evidence="1" key="1">
    <citation type="journal article" date="2008" name="BMC Genomics">
        <title>A conifer genomics resource of 200,000 spruce (Picea spp.) ESTs and 6,464 high-quality, sequence-finished full-length cDNAs for Sitka spruce (Picea sitchensis).</title>
        <authorList>
            <person name="Ralph S.G."/>
            <person name="Chun H.J."/>
            <person name="Kolosova N."/>
            <person name="Cooper D."/>
            <person name="Oddy C."/>
            <person name="Ritland C.E."/>
            <person name="Kirkpatrick R."/>
            <person name="Moore R."/>
            <person name="Barber S."/>
            <person name="Holt R.A."/>
            <person name="Jones S.J."/>
            <person name="Marra M.A."/>
            <person name="Douglas C.J."/>
            <person name="Ritland K."/>
            <person name="Bohlmann J."/>
        </authorList>
    </citation>
    <scope>NUCLEOTIDE SEQUENCE</scope>
    <source>
        <tissue evidence="1">Green portion of the leader tissue</tissue>
    </source>
</reference>
<sequence length="37" mass="4135">MANQGLLPSFPQTLHSNLKWKCSPGQLLEMSAKMEAF</sequence>
<dbReference type="AlphaFoldDB" id="A9NZA0"/>
<organism evidence="1">
    <name type="scientific">Picea sitchensis</name>
    <name type="common">Sitka spruce</name>
    <name type="synonym">Pinus sitchensis</name>
    <dbReference type="NCBI Taxonomy" id="3332"/>
    <lineage>
        <taxon>Eukaryota</taxon>
        <taxon>Viridiplantae</taxon>
        <taxon>Streptophyta</taxon>
        <taxon>Embryophyta</taxon>
        <taxon>Tracheophyta</taxon>
        <taxon>Spermatophyta</taxon>
        <taxon>Pinopsida</taxon>
        <taxon>Pinidae</taxon>
        <taxon>Conifers I</taxon>
        <taxon>Pinales</taxon>
        <taxon>Pinaceae</taxon>
        <taxon>Picea</taxon>
    </lineage>
</organism>
<protein>
    <submittedName>
        <fullName evidence="1">Uncharacterized protein</fullName>
    </submittedName>
</protein>
<name>A9NZA0_PICSI</name>
<proteinExistence type="evidence at transcript level"/>
<dbReference type="EMBL" id="EF086705">
    <property type="protein sequence ID" value="ABK25961.1"/>
    <property type="molecule type" value="mRNA"/>
</dbReference>